<organism evidence="1 2">
    <name type="scientific">Hypoxylon rubiginosum</name>
    <dbReference type="NCBI Taxonomy" id="110542"/>
    <lineage>
        <taxon>Eukaryota</taxon>
        <taxon>Fungi</taxon>
        <taxon>Dikarya</taxon>
        <taxon>Ascomycota</taxon>
        <taxon>Pezizomycotina</taxon>
        <taxon>Sordariomycetes</taxon>
        <taxon>Xylariomycetidae</taxon>
        <taxon>Xylariales</taxon>
        <taxon>Hypoxylaceae</taxon>
        <taxon>Hypoxylon</taxon>
    </lineage>
</organism>
<comment type="caution">
    <text evidence="1">The sequence shown here is derived from an EMBL/GenBank/DDBJ whole genome shotgun (WGS) entry which is preliminary data.</text>
</comment>
<dbReference type="Proteomes" id="UP001497680">
    <property type="component" value="Unassembled WGS sequence"/>
</dbReference>
<dbReference type="EMBL" id="MU394319">
    <property type="protein sequence ID" value="KAI6086063.1"/>
    <property type="molecule type" value="Genomic_DNA"/>
</dbReference>
<accession>A0ACC0D0F7</accession>
<reference evidence="1 2" key="1">
    <citation type="journal article" date="2022" name="New Phytol.">
        <title>Ecological generalism drives hyperdiversity of secondary metabolite gene clusters in xylarialean endophytes.</title>
        <authorList>
            <person name="Franco M.E.E."/>
            <person name="Wisecaver J.H."/>
            <person name="Arnold A.E."/>
            <person name="Ju Y.M."/>
            <person name="Slot J.C."/>
            <person name="Ahrendt S."/>
            <person name="Moore L.P."/>
            <person name="Eastman K.E."/>
            <person name="Scott K."/>
            <person name="Konkel Z."/>
            <person name="Mondo S.J."/>
            <person name="Kuo A."/>
            <person name="Hayes R.D."/>
            <person name="Haridas S."/>
            <person name="Andreopoulos B."/>
            <person name="Riley R."/>
            <person name="LaButti K."/>
            <person name="Pangilinan J."/>
            <person name="Lipzen A."/>
            <person name="Amirebrahimi M."/>
            <person name="Yan J."/>
            <person name="Adam C."/>
            <person name="Keymanesh K."/>
            <person name="Ng V."/>
            <person name="Louie K."/>
            <person name="Northen T."/>
            <person name="Drula E."/>
            <person name="Henrissat B."/>
            <person name="Hsieh H.M."/>
            <person name="Youens-Clark K."/>
            <person name="Lutzoni F."/>
            <person name="Miadlikowska J."/>
            <person name="Eastwood D.C."/>
            <person name="Hamelin R.C."/>
            <person name="Grigoriev I.V."/>
            <person name="U'Ren J.M."/>
        </authorList>
    </citation>
    <scope>NUCLEOTIDE SEQUENCE [LARGE SCALE GENOMIC DNA]</scope>
    <source>
        <strain evidence="1 2">ER1909</strain>
    </source>
</reference>
<sequence length="155" mass="17280">MTIFAFFCLLTTDVAQNYLDCATSSADAVGFSSKYDLFPASAAAEALSIEFSLNCRRLVLLYQGVMLPHGHNQRLPGVVDGCCWKDLERRFDCPANTIMLFWRFYPTTSWIMQSAVDSTTTRRQRTTLGRPVRSASLRSASYLSANSIAESLGNR</sequence>
<gene>
    <name evidence="1" type="ORF">F4821DRAFT_140266</name>
</gene>
<keyword evidence="2" id="KW-1185">Reference proteome</keyword>
<protein>
    <submittedName>
        <fullName evidence="1">Uncharacterized protein</fullName>
    </submittedName>
</protein>
<evidence type="ECO:0000313" key="1">
    <source>
        <dbReference type="EMBL" id="KAI6086063.1"/>
    </source>
</evidence>
<name>A0ACC0D0F7_9PEZI</name>
<proteinExistence type="predicted"/>
<evidence type="ECO:0000313" key="2">
    <source>
        <dbReference type="Proteomes" id="UP001497680"/>
    </source>
</evidence>